<evidence type="ECO:0000256" key="3">
    <source>
        <dbReference type="ARBA" id="ARBA00022989"/>
    </source>
</evidence>
<evidence type="ECO:0000313" key="9">
    <source>
        <dbReference type="EMBL" id="CAI8743909.1"/>
    </source>
</evidence>
<feature type="compositionally biased region" description="Basic and acidic residues" evidence="5">
    <location>
        <begin position="529"/>
        <end position="541"/>
    </location>
</feature>
<reference evidence="9 10" key="1">
    <citation type="submission" date="2023-03" db="EMBL/GenBank/DDBJ databases">
        <authorList>
            <person name="Pearce D."/>
        </authorList>
    </citation>
    <scope>NUCLEOTIDE SEQUENCE [LARGE SCALE GENOMIC DNA]</scope>
    <source>
        <strain evidence="9">Msz</strain>
    </source>
</reference>
<keyword evidence="4 6" id="KW-0472">Membrane</keyword>
<evidence type="ECO:0000259" key="7">
    <source>
        <dbReference type="Pfam" id="PF00916"/>
    </source>
</evidence>
<evidence type="ECO:0000256" key="1">
    <source>
        <dbReference type="ARBA" id="ARBA00004141"/>
    </source>
</evidence>
<dbReference type="InterPro" id="IPR001902">
    <property type="entry name" value="SLC26A/SulP_fam"/>
</dbReference>
<accession>A0ABM9HX14</accession>
<feature type="transmembrane region" description="Helical" evidence="6">
    <location>
        <begin position="114"/>
        <end position="134"/>
    </location>
</feature>
<dbReference type="Gene3D" id="3.30.750.24">
    <property type="entry name" value="STAS domain"/>
    <property type="match status" value="1"/>
</dbReference>
<feature type="transmembrane region" description="Helical" evidence="6">
    <location>
        <begin position="307"/>
        <end position="325"/>
    </location>
</feature>
<dbReference type="RefSeq" id="WP_317963657.1">
    <property type="nucleotide sequence ID" value="NZ_OX458333.1"/>
</dbReference>
<dbReference type="SUPFAM" id="SSF52091">
    <property type="entry name" value="SpoIIaa-like"/>
    <property type="match status" value="1"/>
</dbReference>
<feature type="transmembrane region" description="Helical" evidence="6">
    <location>
        <begin position="42"/>
        <end position="59"/>
    </location>
</feature>
<proteinExistence type="predicted"/>
<feature type="transmembrane region" description="Helical" evidence="6">
    <location>
        <begin position="345"/>
        <end position="374"/>
    </location>
</feature>
<evidence type="ECO:0000256" key="6">
    <source>
        <dbReference type="SAM" id="Phobius"/>
    </source>
</evidence>
<dbReference type="EMBL" id="OX458333">
    <property type="protein sequence ID" value="CAI8743909.1"/>
    <property type="molecule type" value="Genomic_DNA"/>
</dbReference>
<organism evidence="9 10">
    <name type="scientific">Methylocaldum szegediense</name>
    <dbReference type="NCBI Taxonomy" id="73780"/>
    <lineage>
        <taxon>Bacteria</taxon>
        <taxon>Pseudomonadati</taxon>
        <taxon>Pseudomonadota</taxon>
        <taxon>Gammaproteobacteria</taxon>
        <taxon>Methylococcales</taxon>
        <taxon>Methylococcaceae</taxon>
        <taxon>Methylocaldum</taxon>
    </lineage>
</organism>
<name>A0ABM9HX14_9GAMM</name>
<feature type="region of interest" description="Disordered" evidence="5">
    <location>
        <begin position="511"/>
        <end position="541"/>
    </location>
</feature>
<feature type="transmembrane region" description="Helical" evidence="6">
    <location>
        <begin position="17"/>
        <end position="36"/>
    </location>
</feature>
<keyword evidence="10" id="KW-1185">Reference proteome</keyword>
<dbReference type="Proteomes" id="UP001162030">
    <property type="component" value="Chromosome"/>
</dbReference>
<comment type="subcellular location">
    <subcellularLocation>
        <location evidence="1">Membrane</location>
        <topology evidence="1">Multi-pass membrane protein</topology>
    </subcellularLocation>
</comment>
<keyword evidence="2 6" id="KW-0812">Transmembrane</keyword>
<evidence type="ECO:0000256" key="4">
    <source>
        <dbReference type="ARBA" id="ARBA00023136"/>
    </source>
</evidence>
<feature type="transmembrane region" description="Helical" evidence="6">
    <location>
        <begin position="264"/>
        <end position="286"/>
    </location>
</feature>
<feature type="domain" description="STAS" evidence="8">
    <location>
        <begin position="434"/>
        <end position="516"/>
    </location>
</feature>
<dbReference type="InterPro" id="IPR002645">
    <property type="entry name" value="STAS_dom"/>
</dbReference>
<sequence>MVHKHIRYYLSHLRNDIPAGIVVFLVALPLCLGIALASGAPLFAGIITGIVGGVVVAWASGSQLSVSGPAAGLTVIVLNAIDKLGSFQSFLLSVVIAGGLQLVLGFLQAGVIGAYFPSAVIKGMLAAIGLILILKQIPHAVGYDADFEGNEAYSQPDGHTTFSELAYSLEAISPGAVIVSVVAIGIMLLWETSLFKRNAVLGLIPGPLVAVLWGVAYNLLTMKFAPAYAIAQEHLVKLPEIQGVQGFFQQFTFPDFTQWANPEVYTVAVTIAIIASLETLLSLEAADKIDPLKRVAPTNRELKAQGLGNLISGAIGGLPMTAVIVRSSANVNAGGRTKVACFTHGVLLLLSVMFITEYLNLIPLACLAAILLLTGYKLAKPKLFKEMYAKGASQIVPFVVTIVAILATDLLKGIAVGMVVGLYYVIRTNFHAAITLTRHGNNYLLRLHKDVSFLNKALLRRYLDSVEENGYVIIDASRAQFIDQDILETIYDFVAAASDDNITVELKNLDGKPKKTKKPASAKKQLTLDGEHYETTRKAAA</sequence>
<gene>
    <name evidence="9" type="ORF">MSZNOR_0520</name>
</gene>
<feature type="transmembrane region" description="Helical" evidence="6">
    <location>
        <begin position="395"/>
        <end position="426"/>
    </location>
</feature>
<dbReference type="InterPro" id="IPR036513">
    <property type="entry name" value="STAS_dom_sf"/>
</dbReference>
<dbReference type="InterPro" id="IPR011547">
    <property type="entry name" value="SLC26A/SulP_dom"/>
</dbReference>
<evidence type="ECO:0000256" key="2">
    <source>
        <dbReference type="ARBA" id="ARBA00022692"/>
    </source>
</evidence>
<feature type="domain" description="SLC26A/SulP transporter" evidence="7">
    <location>
        <begin position="13"/>
        <end position="388"/>
    </location>
</feature>
<feature type="transmembrane region" description="Helical" evidence="6">
    <location>
        <begin position="171"/>
        <end position="190"/>
    </location>
</feature>
<evidence type="ECO:0000259" key="8">
    <source>
        <dbReference type="Pfam" id="PF01740"/>
    </source>
</evidence>
<protein>
    <submittedName>
        <fullName evidence="9">Sulfate transporter</fullName>
    </submittedName>
</protein>
<evidence type="ECO:0000256" key="5">
    <source>
        <dbReference type="SAM" id="MobiDB-lite"/>
    </source>
</evidence>
<dbReference type="Pfam" id="PF00916">
    <property type="entry name" value="Sulfate_transp"/>
    <property type="match status" value="1"/>
</dbReference>
<dbReference type="Pfam" id="PF01740">
    <property type="entry name" value="STAS"/>
    <property type="match status" value="1"/>
</dbReference>
<feature type="transmembrane region" description="Helical" evidence="6">
    <location>
        <begin position="199"/>
        <end position="220"/>
    </location>
</feature>
<keyword evidence="3 6" id="KW-1133">Transmembrane helix</keyword>
<dbReference type="PANTHER" id="PTHR11814">
    <property type="entry name" value="SULFATE TRANSPORTER"/>
    <property type="match status" value="1"/>
</dbReference>
<evidence type="ECO:0000313" key="10">
    <source>
        <dbReference type="Proteomes" id="UP001162030"/>
    </source>
</evidence>
<feature type="transmembrane region" description="Helical" evidence="6">
    <location>
        <begin position="87"/>
        <end position="107"/>
    </location>
</feature>